<dbReference type="Pfam" id="PF08479">
    <property type="entry name" value="POTRA_2"/>
    <property type="match status" value="1"/>
</dbReference>
<keyword evidence="7" id="KW-0472">Membrane</keyword>
<dbReference type="PANTHER" id="PTHR34597">
    <property type="entry name" value="SLR1661 PROTEIN"/>
    <property type="match status" value="1"/>
</dbReference>
<dbReference type="Proteomes" id="UP000251072">
    <property type="component" value="Unassembled WGS sequence"/>
</dbReference>
<evidence type="ECO:0000259" key="9">
    <source>
        <dbReference type="PROSITE" id="PS51779"/>
    </source>
</evidence>
<reference evidence="10 11" key="1">
    <citation type="submission" date="2018-06" db="EMBL/GenBank/DDBJ databases">
        <title>Genome of strain Polynucleobacter sp. FUKU-NW-11.</title>
        <authorList>
            <person name="Hahn M.W."/>
        </authorList>
    </citation>
    <scope>NUCLEOTIDE SEQUENCE [LARGE SCALE GENOMIC DNA]</scope>
    <source>
        <strain evidence="11">FUKU-NW11</strain>
    </source>
</reference>
<comment type="caution">
    <text evidence="10">The sequence shown here is derived from an EMBL/GenBank/DDBJ whole genome shotgun (WGS) entry which is preliminary data.</text>
</comment>
<proteinExistence type="inferred from homology"/>
<gene>
    <name evidence="10" type="ORF">DP176_07965</name>
</gene>
<evidence type="ECO:0000256" key="6">
    <source>
        <dbReference type="ARBA" id="ARBA00022927"/>
    </source>
</evidence>
<evidence type="ECO:0000256" key="5">
    <source>
        <dbReference type="ARBA" id="ARBA00022692"/>
    </source>
</evidence>
<keyword evidence="5" id="KW-0812">Transmembrane</keyword>
<keyword evidence="4" id="KW-1134">Transmembrane beta strand</keyword>
<dbReference type="Gene3D" id="3.10.20.310">
    <property type="entry name" value="membrane protein fhac"/>
    <property type="match status" value="1"/>
</dbReference>
<keyword evidence="8" id="KW-0998">Cell outer membrane</keyword>
<sequence>MIVYENYQNFPVISRVLFRRVAIGILSLALINQTSLVFAQLPDAGALQQELQQQLPLPSSAPLPDAVLPNKFNPADPKSGAVTFVVKGFVIQGGLSESADKVKEALADWVGKRVSFKELQDACDVVVDFYRNDGYIVQAVIPPQKVVNGEVKILITEAIIGQIFVETPEGDTAFAKEKAARYIAYANKPGDVLNNDQLEQALIILNEVPGVIAKSELEKGEKDGETNIRVNVTQPPQMWDAKLEANNYGSRTTGQGQGVVSTDFLEPFGIGDIITANGIFAQGSQYGQLGYALPLMPNGLRFGYNTTYLNYRNVSNYVTNGNYGNAVTNGVNLAYPVWRSQRTNLNATVNYDYKTYLNRMISDDSVASQYVIRNTYAGLVGNHADNLFGGGISNAGVTVTYGHLDISPSSPSTYSTINGVQYTPATFTKFNFNVNRNQQLANDGDTTLYLSVQGQLASGNLNSAEQFYLGGPTGVRAYPVAQSPGAQGGIGTVELRHNWTETFHVTAFFDGGLVQQYKDINTYYALKGLTNANNTYSLMGAGLGATWEYEQWNFGGIIAWKVGGNPLYNNSGQAVNVESLNTQPRLWVTASYQL</sequence>
<evidence type="ECO:0000256" key="4">
    <source>
        <dbReference type="ARBA" id="ARBA00022452"/>
    </source>
</evidence>
<organism evidence="10 11">
    <name type="scientific">Polynucleobacter paneuropaeus</name>
    <dbReference type="NCBI Taxonomy" id="2527775"/>
    <lineage>
        <taxon>Bacteria</taxon>
        <taxon>Pseudomonadati</taxon>
        <taxon>Pseudomonadota</taxon>
        <taxon>Betaproteobacteria</taxon>
        <taxon>Burkholderiales</taxon>
        <taxon>Burkholderiaceae</taxon>
        <taxon>Polynucleobacter</taxon>
    </lineage>
</organism>
<comment type="subcellular location">
    <subcellularLocation>
        <location evidence="1">Cell outer membrane</location>
    </subcellularLocation>
</comment>
<dbReference type="EMBL" id="QMCH01000004">
    <property type="protein sequence ID" value="RAZ41262.1"/>
    <property type="molecule type" value="Genomic_DNA"/>
</dbReference>
<evidence type="ECO:0000256" key="7">
    <source>
        <dbReference type="ARBA" id="ARBA00023136"/>
    </source>
</evidence>
<feature type="domain" description="POTRA" evidence="9">
    <location>
        <begin position="84"/>
        <end position="158"/>
    </location>
</feature>
<dbReference type="PROSITE" id="PS51779">
    <property type="entry name" value="POTRA"/>
    <property type="match status" value="1"/>
</dbReference>
<evidence type="ECO:0000256" key="2">
    <source>
        <dbReference type="ARBA" id="ARBA00009055"/>
    </source>
</evidence>
<keyword evidence="11" id="KW-1185">Reference proteome</keyword>
<dbReference type="Gene3D" id="2.40.160.50">
    <property type="entry name" value="membrane protein fhac: a member of the omp85/tpsb transporter family"/>
    <property type="match status" value="1"/>
</dbReference>
<evidence type="ECO:0000313" key="11">
    <source>
        <dbReference type="Proteomes" id="UP000251072"/>
    </source>
</evidence>
<dbReference type="InterPro" id="IPR051544">
    <property type="entry name" value="TPS_OM_transporter"/>
</dbReference>
<evidence type="ECO:0000256" key="3">
    <source>
        <dbReference type="ARBA" id="ARBA00022448"/>
    </source>
</evidence>
<dbReference type="PANTHER" id="PTHR34597:SF1">
    <property type="entry name" value="HEME_HEMOPEXIN TRANSPORTER PROTEIN HUXB"/>
    <property type="match status" value="1"/>
</dbReference>
<evidence type="ECO:0000313" key="10">
    <source>
        <dbReference type="EMBL" id="RAZ41262.1"/>
    </source>
</evidence>
<keyword evidence="6" id="KW-0653">Protein transport</keyword>
<comment type="similarity">
    <text evidence="2">Belongs to the TPS (TC 1.B.20) family.</text>
</comment>
<accession>A0ABX9F8F6</accession>
<name>A0ABX9F8F6_9BURK</name>
<dbReference type="InterPro" id="IPR034746">
    <property type="entry name" value="POTRA"/>
</dbReference>
<protein>
    <recommendedName>
        <fullName evidence="9">POTRA domain-containing protein</fullName>
    </recommendedName>
</protein>
<evidence type="ECO:0000256" key="1">
    <source>
        <dbReference type="ARBA" id="ARBA00004442"/>
    </source>
</evidence>
<dbReference type="InterPro" id="IPR005565">
    <property type="entry name" value="Hemolysn_activator_HlyB_C"/>
</dbReference>
<keyword evidence="3" id="KW-0813">Transport</keyword>
<dbReference type="InterPro" id="IPR013686">
    <property type="entry name" value="Polypept-transport_assoc_ShlB"/>
</dbReference>
<dbReference type="Pfam" id="PF03865">
    <property type="entry name" value="ShlB"/>
    <property type="match status" value="1"/>
</dbReference>
<evidence type="ECO:0000256" key="8">
    <source>
        <dbReference type="ARBA" id="ARBA00023237"/>
    </source>
</evidence>